<name>A0ABW0QA77_9BURK</name>
<evidence type="ECO:0000313" key="3">
    <source>
        <dbReference type="EMBL" id="MFC5521456.1"/>
    </source>
</evidence>
<dbReference type="Gene3D" id="3.40.190.10">
    <property type="entry name" value="Periplasmic binding protein-like II"/>
    <property type="match status" value="1"/>
</dbReference>
<dbReference type="PANTHER" id="PTHR42928">
    <property type="entry name" value="TRICARBOXYLATE-BINDING PROTEIN"/>
    <property type="match status" value="1"/>
</dbReference>
<dbReference type="Pfam" id="PF03401">
    <property type="entry name" value="TctC"/>
    <property type="match status" value="1"/>
</dbReference>
<gene>
    <name evidence="3" type="ORF">ACFPP7_11065</name>
</gene>
<protein>
    <submittedName>
        <fullName evidence="3">Bug family tripartite tricarboxylate transporter substrate binding protein</fullName>
    </submittedName>
</protein>
<keyword evidence="4" id="KW-1185">Reference proteome</keyword>
<reference evidence="4" key="1">
    <citation type="journal article" date="2019" name="Int. J. Syst. Evol. Microbiol.">
        <title>The Global Catalogue of Microorganisms (GCM) 10K type strain sequencing project: providing services to taxonomists for standard genome sequencing and annotation.</title>
        <authorList>
            <consortium name="The Broad Institute Genomics Platform"/>
            <consortium name="The Broad Institute Genome Sequencing Center for Infectious Disease"/>
            <person name="Wu L."/>
            <person name="Ma J."/>
        </authorList>
    </citation>
    <scope>NUCLEOTIDE SEQUENCE [LARGE SCALE GENOMIC DNA]</scope>
    <source>
        <strain evidence="4">CGMCC 4.7277</strain>
    </source>
</reference>
<comment type="similarity">
    <text evidence="1">Belongs to the UPF0065 (bug) family.</text>
</comment>
<dbReference type="InterPro" id="IPR006311">
    <property type="entry name" value="TAT_signal"/>
</dbReference>
<proteinExistence type="inferred from homology"/>
<dbReference type="PROSITE" id="PS51318">
    <property type="entry name" value="TAT"/>
    <property type="match status" value="1"/>
</dbReference>
<dbReference type="Proteomes" id="UP001596084">
    <property type="component" value="Unassembled WGS sequence"/>
</dbReference>
<evidence type="ECO:0000256" key="1">
    <source>
        <dbReference type="ARBA" id="ARBA00006987"/>
    </source>
</evidence>
<sequence>MKFTRRQAFALAACMGAVLSTGGAMAQAYPSKPITLVVAYPAGGDTDAMARMFAEKLQARLGQPVIVDNKPGASGIIGSTHVAKAAPDGYTLLLAPSTFSIAQLVLKTGSGSAPAYDVLGGFTPIVQTAVQPLFIAASTSAGTKDVKALVAMSKVKTLSYASPGSGSPMHILGEMFNKSAGVKLSHVPYRGVAPALNDLLGGHVPVTFITYGPVAPYIATGKVVALAVADAQRSPLAPNVPTLAELGYKDVEVGAWQGLFGPKGLPADIAKTLNSHFNEILKMPDVAARMATFGALPVGGDPSRLAKANAGDYERFGKIIKEFGIQAD</sequence>
<evidence type="ECO:0000313" key="4">
    <source>
        <dbReference type="Proteomes" id="UP001596084"/>
    </source>
</evidence>
<dbReference type="InterPro" id="IPR042100">
    <property type="entry name" value="Bug_dom1"/>
</dbReference>
<feature type="signal peptide" evidence="2">
    <location>
        <begin position="1"/>
        <end position="26"/>
    </location>
</feature>
<evidence type="ECO:0000256" key="2">
    <source>
        <dbReference type="SAM" id="SignalP"/>
    </source>
</evidence>
<dbReference type="SUPFAM" id="SSF53850">
    <property type="entry name" value="Periplasmic binding protein-like II"/>
    <property type="match status" value="1"/>
</dbReference>
<comment type="caution">
    <text evidence="3">The sequence shown here is derived from an EMBL/GenBank/DDBJ whole genome shotgun (WGS) entry which is preliminary data.</text>
</comment>
<organism evidence="3 4">
    <name type="scientific">Polaromonas jejuensis</name>
    <dbReference type="NCBI Taxonomy" id="457502"/>
    <lineage>
        <taxon>Bacteria</taxon>
        <taxon>Pseudomonadati</taxon>
        <taxon>Pseudomonadota</taxon>
        <taxon>Betaproteobacteria</taxon>
        <taxon>Burkholderiales</taxon>
        <taxon>Comamonadaceae</taxon>
        <taxon>Polaromonas</taxon>
    </lineage>
</organism>
<dbReference type="InterPro" id="IPR005064">
    <property type="entry name" value="BUG"/>
</dbReference>
<feature type="chain" id="PRO_5045496414" evidence="2">
    <location>
        <begin position="27"/>
        <end position="328"/>
    </location>
</feature>
<accession>A0ABW0QA77</accession>
<dbReference type="Gene3D" id="3.40.190.150">
    <property type="entry name" value="Bordetella uptake gene, domain 1"/>
    <property type="match status" value="1"/>
</dbReference>
<dbReference type="RefSeq" id="WP_068834517.1">
    <property type="nucleotide sequence ID" value="NZ_JBHSMX010000016.1"/>
</dbReference>
<dbReference type="PANTHER" id="PTHR42928:SF5">
    <property type="entry name" value="BLR1237 PROTEIN"/>
    <property type="match status" value="1"/>
</dbReference>
<dbReference type="CDD" id="cd07012">
    <property type="entry name" value="PBP2_Bug_TTT"/>
    <property type="match status" value="1"/>
</dbReference>
<dbReference type="EMBL" id="JBHSMX010000016">
    <property type="protein sequence ID" value="MFC5521456.1"/>
    <property type="molecule type" value="Genomic_DNA"/>
</dbReference>
<dbReference type="PIRSF" id="PIRSF017082">
    <property type="entry name" value="YflP"/>
    <property type="match status" value="1"/>
</dbReference>
<keyword evidence="2" id="KW-0732">Signal</keyword>